<accession>A0A7W5VIN9</accession>
<evidence type="ECO:0000256" key="1">
    <source>
        <dbReference type="SAM" id="MobiDB-lite"/>
    </source>
</evidence>
<evidence type="ECO:0000313" key="3">
    <source>
        <dbReference type="Proteomes" id="UP000579945"/>
    </source>
</evidence>
<dbReference type="EMBL" id="JACIBV010000001">
    <property type="protein sequence ID" value="MBB3732304.1"/>
    <property type="molecule type" value="Genomic_DNA"/>
</dbReference>
<protein>
    <submittedName>
        <fullName evidence="2">Uncharacterized protein</fullName>
    </submittedName>
</protein>
<evidence type="ECO:0000313" key="2">
    <source>
        <dbReference type="EMBL" id="MBB3732304.1"/>
    </source>
</evidence>
<proteinExistence type="predicted"/>
<feature type="region of interest" description="Disordered" evidence="1">
    <location>
        <begin position="1"/>
        <end position="22"/>
    </location>
</feature>
<sequence length="272" mass="28545">MARTPTNGPPSRAPRHLGTRHLGRECDGGARCVRGSRLGGCGEWRDTHHRALSAGISKDGPPSMASAPRQARQLGTSAGSEAPWECDGGVRCERVSRLGGCGEFRDTHHRALSAGISKDGPPSMASAPRQARHLGTSAGSEAPWECDGGARCVRGSRLGGCGEWRDTHHRTLSAGISTDGPLGTSAGLATRHLGSLAGSAPRSRVWRRREVWAGQSARWVRECQGSVVCGGVGGRLVGHGGEGGGSARCGAGQVRRVARWRPRRCMGISTKR</sequence>
<organism evidence="2 3">
    <name type="scientific">Nonomuraea dietziae</name>
    <dbReference type="NCBI Taxonomy" id="65515"/>
    <lineage>
        <taxon>Bacteria</taxon>
        <taxon>Bacillati</taxon>
        <taxon>Actinomycetota</taxon>
        <taxon>Actinomycetes</taxon>
        <taxon>Streptosporangiales</taxon>
        <taxon>Streptosporangiaceae</taxon>
        <taxon>Nonomuraea</taxon>
    </lineage>
</organism>
<comment type="caution">
    <text evidence="2">The sequence shown here is derived from an EMBL/GenBank/DDBJ whole genome shotgun (WGS) entry which is preliminary data.</text>
</comment>
<feature type="region of interest" description="Disordered" evidence="1">
    <location>
        <begin position="53"/>
        <end position="81"/>
    </location>
</feature>
<name>A0A7W5VIN9_9ACTN</name>
<dbReference type="AlphaFoldDB" id="A0A7W5VIN9"/>
<reference evidence="2 3" key="1">
    <citation type="submission" date="2020-08" db="EMBL/GenBank/DDBJ databases">
        <title>Sequencing the genomes of 1000 actinobacteria strains.</title>
        <authorList>
            <person name="Klenk H.-P."/>
        </authorList>
    </citation>
    <scope>NUCLEOTIDE SEQUENCE [LARGE SCALE GENOMIC DNA]</scope>
    <source>
        <strain evidence="2 3">DSM 44320</strain>
    </source>
</reference>
<dbReference type="Proteomes" id="UP000579945">
    <property type="component" value="Unassembled WGS sequence"/>
</dbReference>
<keyword evidence="3" id="KW-1185">Reference proteome</keyword>
<gene>
    <name evidence="2" type="ORF">FHR33_008164</name>
</gene>